<dbReference type="InterPro" id="IPR012340">
    <property type="entry name" value="NA-bd_OB-fold"/>
</dbReference>
<organism evidence="5 6">
    <name type="scientific">Brachybacterium aquaticum</name>
    <dbReference type="NCBI Taxonomy" id="1432564"/>
    <lineage>
        <taxon>Bacteria</taxon>
        <taxon>Bacillati</taxon>
        <taxon>Actinomycetota</taxon>
        <taxon>Actinomycetes</taxon>
        <taxon>Micrococcales</taxon>
        <taxon>Dermabacteraceae</taxon>
        <taxon>Brachybacterium</taxon>
    </lineage>
</organism>
<protein>
    <recommendedName>
        <fullName evidence="2 3">Single-stranded DNA-binding protein</fullName>
    </recommendedName>
</protein>
<reference evidence="5 6" key="1">
    <citation type="submission" date="2020-08" db="EMBL/GenBank/DDBJ databases">
        <title>Sequencing the genomes of 1000 actinobacteria strains.</title>
        <authorList>
            <person name="Klenk H.-P."/>
        </authorList>
    </citation>
    <scope>NUCLEOTIDE SEQUENCE [LARGE SCALE GENOMIC DNA]</scope>
    <source>
        <strain evidence="5 6">DSM 28796</strain>
    </source>
</reference>
<dbReference type="PROSITE" id="PS50935">
    <property type="entry name" value="SSB"/>
    <property type="match status" value="1"/>
</dbReference>
<evidence type="ECO:0000256" key="3">
    <source>
        <dbReference type="RuleBase" id="RU000524"/>
    </source>
</evidence>
<proteinExistence type="predicted"/>
<evidence type="ECO:0000256" key="1">
    <source>
        <dbReference type="ARBA" id="ARBA00023125"/>
    </source>
</evidence>
<dbReference type="CDD" id="cd04496">
    <property type="entry name" value="SSB_OBF"/>
    <property type="match status" value="1"/>
</dbReference>
<dbReference type="PANTHER" id="PTHR10302:SF0">
    <property type="entry name" value="SINGLE-STRANDED DNA-BINDING PROTEIN, MITOCHONDRIAL"/>
    <property type="match status" value="1"/>
</dbReference>
<dbReference type="PIRSF" id="PIRSF002070">
    <property type="entry name" value="SSB"/>
    <property type="match status" value="1"/>
</dbReference>
<dbReference type="RefSeq" id="WP_184324597.1">
    <property type="nucleotide sequence ID" value="NZ_JACHLZ010000001.1"/>
</dbReference>
<sequence length="164" mass="17508">MKDIHTTIMGNATADPTKRIQSDGSTTAILRVAVNGRYYSAAQGGFADRKTEYITVFVKRQLATNVLNSVKKGQPLVVTGRLSSSEWTGEDDAQRHSLNIHAEAIGHDLTYGTSTFVRPIRATEVPDPDEETIAASPSSADEVDADPVTGVIGGSPKGSYEPAF</sequence>
<evidence type="ECO:0000256" key="4">
    <source>
        <dbReference type="SAM" id="MobiDB-lite"/>
    </source>
</evidence>
<evidence type="ECO:0000313" key="6">
    <source>
        <dbReference type="Proteomes" id="UP000588158"/>
    </source>
</evidence>
<dbReference type="Proteomes" id="UP000588158">
    <property type="component" value="Unassembled WGS sequence"/>
</dbReference>
<dbReference type="Gene3D" id="2.40.50.140">
    <property type="entry name" value="Nucleic acid-binding proteins"/>
    <property type="match status" value="1"/>
</dbReference>
<evidence type="ECO:0000256" key="2">
    <source>
        <dbReference type="PIRNR" id="PIRNR002070"/>
    </source>
</evidence>
<dbReference type="GO" id="GO:0006260">
    <property type="term" value="P:DNA replication"/>
    <property type="evidence" value="ECO:0007669"/>
    <property type="project" value="InterPro"/>
</dbReference>
<dbReference type="PANTHER" id="PTHR10302">
    <property type="entry name" value="SINGLE-STRANDED DNA-BINDING PROTEIN"/>
    <property type="match status" value="1"/>
</dbReference>
<keyword evidence="1 2" id="KW-0238">DNA-binding</keyword>
<dbReference type="GO" id="GO:0009295">
    <property type="term" value="C:nucleoid"/>
    <property type="evidence" value="ECO:0007669"/>
    <property type="project" value="TreeGrafter"/>
</dbReference>
<dbReference type="Pfam" id="PF00436">
    <property type="entry name" value="SSB"/>
    <property type="match status" value="1"/>
</dbReference>
<dbReference type="SUPFAM" id="SSF50249">
    <property type="entry name" value="Nucleic acid-binding proteins"/>
    <property type="match status" value="1"/>
</dbReference>
<dbReference type="InterPro" id="IPR000424">
    <property type="entry name" value="Primosome_PriB/ssb"/>
</dbReference>
<name>A0A841A7B9_9MICO</name>
<accession>A0A841A7B9</accession>
<keyword evidence="6" id="KW-1185">Reference proteome</keyword>
<dbReference type="InterPro" id="IPR011344">
    <property type="entry name" value="ssDNA-bd"/>
</dbReference>
<feature type="region of interest" description="Disordered" evidence="4">
    <location>
        <begin position="125"/>
        <end position="164"/>
    </location>
</feature>
<dbReference type="EMBL" id="JACHLZ010000001">
    <property type="protein sequence ID" value="MBB5831069.1"/>
    <property type="molecule type" value="Genomic_DNA"/>
</dbReference>
<comment type="caution">
    <text evidence="5">The sequence shown here is derived from an EMBL/GenBank/DDBJ whole genome shotgun (WGS) entry which is preliminary data.</text>
</comment>
<dbReference type="GO" id="GO:0003697">
    <property type="term" value="F:single-stranded DNA binding"/>
    <property type="evidence" value="ECO:0007669"/>
    <property type="project" value="InterPro"/>
</dbReference>
<evidence type="ECO:0000313" key="5">
    <source>
        <dbReference type="EMBL" id="MBB5831069.1"/>
    </source>
</evidence>
<dbReference type="AlphaFoldDB" id="A0A841A7B9"/>
<gene>
    <name evidence="5" type="ORF">HNR70_000882</name>
</gene>
<dbReference type="NCBIfam" id="TIGR00621">
    <property type="entry name" value="ssb"/>
    <property type="match status" value="1"/>
</dbReference>